<name>A0A3M2VSA3_PSEYM</name>
<comment type="caution">
    <text evidence="1">The sequence shown here is derived from an EMBL/GenBank/DDBJ whole genome shotgun (WGS) entry which is preliminary data.</text>
</comment>
<dbReference type="Proteomes" id="UP000282378">
    <property type="component" value="Unassembled WGS sequence"/>
</dbReference>
<organism evidence="1 2">
    <name type="scientific">Pseudomonas syringae pv. maculicola</name>
    <dbReference type="NCBI Taxonomy" id="59511"/>
    <lineage>
        <taxon>Bacteria</taxon>
        <taxon>Pseudomonadati</taxon>
        <taxon>Pseudomonadota</taxon>
        <taxon>Gammaproteobacteria</taxon>
        <taxon>Pseudomonadales</taxon>
        <taxon>Pseudomonadaceae</taxon>
        <taxon>Pseudomonas</taxon>
    </lineage>
</organism>
<dbReference type="AlphaFoldDB" id="A0A3M2VSA3"/>
<dbReference type="EMBL" id="RBNL01003930">
    <property type="protein sequence ID" value="RML42101.1"/>
    <property type="molecule type" value="Genomic_DNA"/>
</dbReference>
<gene>
    <name evidence="1" type="ORF">APX70_01362</name>
</gene>
<proteinExistence type="predicted"/>
<sequence length="78" mass="8299">MLGTKPSGHKSETIFKRAKVVAFEGSDCGLHRSLRLKRCEERQDSAGGQDGIRCSPKASGSLLKGIKSVSQVVLDAAL</sequence>
<reference evidence="1 2" key="1">
    <citation type="submission" date="2018-08" db="EMBL/GenBank/DDBJ databases">
        <title>Recombination of ecologically and evolutionarily significant loci maintains genetic cohesion in the Pseudomonas syringae species complex.</title>
        <authorList>
            <person name="Dillon M."/>
            <person name="Thakur S."/>
            <person name="Almeida R.N.D."/>
            <person name="Weir B.S."/>
            <person name="Guttman D.S."/>
        </authorList>
    </citation>
    <scope>NUCLEOTIDE SEQUENCE [LARGE SCALE GENOMIC DNA]</scope>
    <source>
        <strain evidence="1 2">88_10</strain>
    </source>
</reference>
<evidence type="ECO:0000313" key="2">
    <source>
        <dbReference type="Proteomes" id="UP000282378"/>
    </source>
</evidence>
<accession>A0A3M2VSA3</accession>
<protein>
    <submittedName>
        <fullName evidence="1">Uncharacterized protein</fullName>
    </submittedName>
</protein>
<evidence type="ECO:0000313" key="1">
    <source>
        <dbReference type="EMBL" id="RML42101.1"/>
    </source>
</evidence>